<dbReference type="PROSITE" id="PS50231">
    <property type="entry name" value="RICIN_B_LECTIN"/>
    <property type="match status" value="1"/>
</dbReference>
<accession>A0A7K7A2V9</accession>
<dbReference type="GO" id="GO:0015721">
    <property type="term" value="P:bile acid and bile salt transport"/>
    <property type="evidence" value="ECO:0007669"/>
    <property type="project" value="InterPro"/>
</dbReference>
<dbReference type="InterPro" id="IPR052678">
    <property type="entry name" value="OST-beta_subunit"/>
</dbReference>
<dbReference type="InterPro" id="IPR035992">
    <property type="entry name" value="Ricin_B-like_lectins"/>
</dbReference>
<dbReference type="GO" id="GO:0022857">
    <property type="term" value="F:transmembrane transporter activity"/>
    <property type="evidence" value="ECO:0007669"/>
    <property type="project" value="InterPro"/>
</dbReference>
<keyword evidence="1" id="KW-0472">Membrane</keyword>
<evidence type="ECO:0000313" key="3">
    <source>
        <dbReference type="Proteomes" id="UP000538817"/>
    </source>
</evidence>
<comment type="caution">
    <text evidence="2">The sequence shown here is derived from an EMBL/GenBank/DDBJ whole genome shotgun (WGS) entry which is preliminary data.</text>
</comment>
<proteinExistence type="predicted"/>
<protein>
    <submittedName>
        <fullName evidence="2">OSTB protein</fullName>
    </submittedName>
</protein>
<dbReference type="CDD" id="cd23385">
    <property type="entry name" value="beta-trefoil_Ricin_MRC-like"/>
    <property type="match status" value="1"/>
</dbReference>
<dbReference type="AlphaFoldDB" id="A0A7K7A2V9"/>
<dbReference type="Pfam" id="PF15048">
    <property type="entry name" value="OSTbeta"/>
    <property type="match status" value="1"/>
</dbReference>
<evidence type="ECO:0000313" key="2">
    <source>
        <dbReference type="EMBL" id="NWX90524.1"/>
    </source>
</evidence>
<reference evidence="2 3" key="1">
    <citation type="submission" date="2019-09" db="EMBL/GenBank/DDBJ databases">
        <title>Bird 10,000 Genomes (B10K) Project - Family phase.</title>
        <authorList>
            <person name="Zhang G."/>
        </authorList>
    </citation>
    <scope>NUCLEOTIDE SEQUENCE [LARGE SCALE GENOMIC DNA]</scope>
    <source>
        <strain evidence="2">B10K-MSB-04</strain>
    </source>
</reference>
<dbReference type="GO" id="GO:0005886">
    <property type="term" value="C:plasma membrane"/>
    <property type="evidence" value="ECO:0007669"/>
    <property type="project" value="InterPro"/>
</dbReference>
<sequence>WPLSSSGSFADTEAFLMQNARAKQCLQASPTDGTLLLQGCNPASPFQDWSWQGASLVNAGTMQCLSVREDGGVGTSGCARAARTAWRCSGWLLSPAGRSQVYLAAGRSGVGLAEATGPRAQWRGTAEGSVCQEKGELKGFVAAALASTRMQEPAATNGTLLLGLAPGHLDELLWFFRREDPSTWNYTMLALCFVVLFLGGFLLATNVVRNRKRKVQVESEHAAEPAELEAKQALVPVQEFGRADPHKQELLPKEERSGEVLVQWKDGTVTTLYTERSEETL</sequence>
<keyword evidence="1" id="KW-0812">Transmembrane</keyword>
<feature type="non-terminal residue" evidence="2">
    <location>
        <position position="1"/>
    </location>
</feature>
<name>A0A7K7A2V9_9AVES</name>
<keyword evidence="1" id="KW-1133">Transmembrane helix</keyword>
<keyword evidence="3" id="KW-1185">Reference proteome</keyword>
<dbReference type="SUPFAM" id="SSF50370">
    <property type="entry name" value="Ricin B-like lectins"/>
    <property type="match status" value="1"/>
</dbReference>
<dbReference type="GO" id="GO:0046982">
    <property type="term" value="F:protein heterodimerization activity"/>
    <property type="evidence" value="ECO:0007669"/>
    <property type="project" value="InterPro"/>
</dbReference>
<dbReference type="PANTHER" id="PTHR36129:SF3">
    <property type="match status" value="1"/>
</dbReference>
<feature type="transmembrane region" description="Helical" evidence="1">
    <location>
        <begin position="184"/>
        <end position="204"/>
    </location>
</feature>
<dbReference type="Proteomes" id="UP000538817">
    <property type="component" value="Unassembled WGS sequence"/>
</dbReference>
<dbReference type="EMBL" id="VZSG01000673">
    <property type="protein sequence ID" value="NWX90524.1"/>
    <property type="molecule type" value="Genomic_DNA"/>
</dbReference>
<dbReference type="PANTHER" id="PTHR36129">
    <property type="entry name" value="ORGANIC SOLUTE TRANSPORTER SUBUNIT BETA-RELATED"/>
    <property type="match status" value="1"/>
</dbReference>
<organism evidence="2 3">
    <name type="scientific">Nothoprocta pentlandii</name>
    <dbReference type="NCBI Taxonomy" id="2585814"/>
    <lineage>
        <taxon>Eukaryota</taxon>
        <taxon>Metazoa</taxon>
        <taxon>Chordata</taxon>
        <taxon>Craniata</taxon>
        <taxon>Vertebrata</taxon>
        <taxon>Euteleostomi</taxon>
        <taxon>Archelosauria</taxon>
        <taxon>Archosauria</taxon>
        <taxon>Dinosauria</taxon>
        <taxon>Saurischia</taxon>
        <taxon>Theropoda</taxon>
        <taxon>Coelurosauria</taxon>
        <taxon>Aves</taxon>
        <taxon>Palaeognathae</taxon>
        <taxon>Tinamiformes</taxon>
        <taxon>Tinamidae</taxon>
        <taxon>Nothoprocta</taxon>
    </lineage>
</organism>
<dbReference type="InterPro" id="IPR029387">
    <property type="entry name" value="OSTbeta"/>
</dbReference>
<feature type="non-terminal residue" evidence="2">
    <location>
        <position position="281"/>
    </location>
</feature>
<dbReference type="Gene3D" id="2.80.10.50">
    <property type="match status" value="1"/>
</dbReference>
<evidence type="ECO:0000256" key="1">
    <source>
        <dbReference type="SAM" id="Phobius"/>
    </source>
</evidence>
<gene>
    <name evidence="2" type="primary">Slc51b</name>
    <name evidence="2" type="ORF">NOTPEN_R11899</name>
</gene>